<reference evidence="2 3" key="1">
    <citation type="submission" date="2023-07" db="EMBL/GenBank/DDBJ databases">
        <title>Sequencing the genomes of 1000 actinobacteria strains.</title>
        <authorList>
            <person name="Klenk H.-P."/>
        </authorList>
    </citation>
    <scope>NUCLEOTIDE SEQUENCE [LARGE SCALE GENOMIC DNA]</scope>
    <source>
        <strain evidence="2 3">DSM 44709</strain>
    </source>
</reference>
<protein>
    <recommendedName>
        <fullName evidence="1">ESAT-6-like protein</fullName>
    </recommendedName>
</protein>
<comment type="caution">
    <text evidence="2">The sequence shown here is derived from an EMBL/GenBank/DDBJ whole genome shotgun (WGS) entry which is preliminary data.</text>
</comment>
<organism evidence="2 3">
    <name type="scientific">Catenuloplanes indicus</name>
    <dbReference type="NCBI Taxonomy" id="137267"/>
    <lineage>
        <taxon>Bacteria</taxon>
        <taxon>Bacillati</taxon>
        <taxon>Actinomycetota</taxon>
        <taxon>Actinomycetes</taxon>
        <taxon>Micromonosporales</taxon>
        <taxon>Micromonosporaceae</taxon>
        <taxon>Catenuloplanes</taxon>
    </lineage>
</organism>
<dbReference type="Pfam" id="PF06013">
    <property type="entry name" value="WXG100"/>
    <property type="match status" value="1"/>
</dbReference>
<dbReference type="Gene3D" id="1.10.287.1060">
    <property type="entry name" value="ESAT-6-like"/>
    <property type="match status" value="1"/>
</dbReference>
<dbReference type="SUPFAM" id="SSF140453">
    <property type="entry name" value="EsxAB dimer-like"/>
    <property type="match status" value="1"/>
</dbReference>
<dbReference type="Proteomes" id="UP001240236">
    <property type="component" value="Unassembled WGS sequence"/>
</dbReference>
<accession>A0AAE3W0S1</accession>
<dbReference type="AlphaFoldDB" id="A0AAE3W0S1"/>
<evidence type="ECO:0000313" key="3">
    <source>
        <dbReference type="Proteomes" id="UP001240236"/>
    </source>
</evidence>
<evidence type="ECO:0000313" key="2">
    <source>
        <dbReference type="EMBL" id="MDQ0367386.1"/>
    </source>
</evidence>
<dbReference type="NCBIfam" id="TIGR03930">
    <property type="entry name" value="WXG100_ESAT6"/>
    <property type="match status" value="1"/>
</dbReference>
<keyword evidence="3" id="KW-1185">Reference proteome</keyword>
<sequence>MIVDLAALRRTGADIATTAAALRSTLDELDTRSRLAEEAWSGEARHAFTERRENWRRAADDLTALLRETGRAVDDAAADYQAAETGNRALFGP</sequence>
<dbReference type="InterPro" id="IPR036689">
    <property type="entry name" value="ESAT-6-like_sf"/>
</dbReference>
<proteinExistence type="inferred from homology"/>
<gene>
    <name evidence="2" type="ORF">J2S42_004055</name>
</gene>
<name>A0AAE3W0S1_9ACTN</name>
<dbReference type="EMBL" id="JAUSUZ010000001">
    <property type="protein sequence ID" value="MDQ0367386.1"/>
    <property type="molecule type" value="Genomic_DNA"/>
</dbReference>
<dbReference type="RefSeq" id="WP_307241394.1">
    <property type="nucleotide sequence ID" value="NZ_JAUSUZ010000001.1"/>
</dbReference>
<dbReference type="InterPro" id="IPR010310">
    <property type="entry name" value="T7SS_ESAT-6-like"/>
</dbReference>
<comment type="similarity">
    <text evidence="1">Belongs to the WXG100 family.</text>
</comment>
<evidence type="ECO:0000256" key="1">
    <source>
        <dbReference type="RuleBase" id="RU362001"/>
    </source>
</evidence>